<dbReference type="PROSITE" id="PS50026">
    <property type="entry name" value="EGF_3"/>
    <property type="match status" value="1"/>
</dbReference>
<gene>
    <name evidence="3" type="ORF">KXQ929_LOCUS22398</name>
</gene>
<dbReference type="AlphaFoldDB" id="A0A819GW33"/>
<evidence type="ECO:0000313" key="3">
    <source>
        <dbReference type="EMBL" id="CAF3893215.1"/>
    </source>
</evidence>
<name>A0A819GW33_9BILA</name>
<keyword evidence="1" id="KW-1015">Disulfide bond</keyword>
<protein>
    <recommendedName>
        <fullName evidence="2">EGF-like domain-containing protein</fullName>
    </recommendedName>
</protein>
<comment type="caution">
    <text evidence="1">Lacks conserved residue(s) required for the propagation of feature annotation.</text>
</comment>
<dbReference type="InterPro" id="IPR000742">
    <property type="entry name" value="EGF"/>
</dbReference>
<feature type="disulfide bond" evidence="1">
    <location>
        <begin position="239"/>
        <end position="248"/>
    </location>
</feature>
<accession>A0A819GW33</accession>
<organism evidence="3 4">
    <name type="scientific">Adineta steineri</name>
    <dbReference type="NCBI Taxonomy" id="433720"/>
    <lineage>
        <taxon>Eukaryota</taxon>
        <taxon>Metazoa</taxon>
        <taxon>Spiralia</taxon>
        <taxon>Gnathifera</taxon>
        <taxon>Rotifera</taxon>
        <taxon>Eurotatoria</taxon>
        <taxon>Bdelloidea</taxon>
        <taxon>Adinetida</taxon>
        <taxon>Adinetidae</taxon>
        <taxon>Adineta</taxon>
    </lineage>
</organism>
<keyword evidence="1" id="KW-0245">EGF-like domain</keyword>
<evidence type="ECO:0000256" key="1">
    <source>
        <dbReference type="PROSITE-ProRule" id="PRU00076"/>
    </source>
</evidence>
<reference evidence="3" key="1">
    <citation type="submission" date="2021-02" db="EMBL/GenBank/DDBJ databases">
        <authorList>
            <person name="Nowell W R."/>
        </authorList>
    </citation>
    <scope>NUCLEOTIDE SEQUENCE</scope>
</reference>
<dbReference type="Proteomes" id="UP000663868">
    <property type="component" value="Unassembled WGS sequence"/>
</dbReference>
<proteinExistence type="predicted"/>
<dbReference type="EMBL" id="CAJOBB010001707">
    <property type="protein sequence ID" value="CAF3893215.1"/>
    <property type="molecule type" value="Genomic_DNA"/>
</dbReference>
<dbReference type="PROSITE" id="PS00022">
    <property type="entry name" value="EGF_1"/>
    <property type="match status" value="1"/>
</dbReference>
<feature type="domain" description="EGF-like" evidence="2">
    <location>
        <begin position="217"/>
        <end position="249"/>
    </location>
</feature>
<evidence type="ECO:0000259" key="2">
    <source>
        <dbReference type="PROSITE" id="PS50026"/>
    </source>
</evidence>
<comment type="caution">
    <text evidence="3">The sequence shown here is derived from an EMBL/GenBank/DDBJ whole genome shotgun (WGS) entry which is preliminary data.</text>
</comment>
<dbReference type="PROSITE" id="PS01186">
    <property type="entry name" value="EGF_2"/>
    <property type="match status" value="1"/>
</dbReference>
<dbReference type="Gene3D" id="2.10.25.10">
    <property type="entry name" value="Laminin"/>
    <property type="match status" value="1"/>
</dbReference>
<feature type="disulfide bond" evidence="1">
    <location>
        <begin position="221"/>
        <end position="231"/>
    </location>
</feature>
<evidence type="ECO:0000313" key="4">
    <source>
        <dbReference type="Proteomes" id="UP000663868"/>
    </source>
</evidence>
<sequence>MAHINFRRSRTFSLLGLFALALFAVAFTTVLSLIPLYVPRNDFNINNNNNIDNITVMQALTAAKNSLTSLTVSYMLPSGFAKKRSAQLFTNRQATAENLRQATGSPSGSILVDAISSARATGTKGRRRRDIQCDKTDRPGIAIVFDVALAYPENLPCQNLSCQVSLFTGIHQQFNTATNVAITADDGSTLPVQLCHVESNPNGNSNNVNNSSSGGIVVEPCSIICQNGGGCTGPTTCACTTGWSGDTCTIGNLYAQIAAKMVANVPLLIIAHAQAAGVVQLKQPQQPQLQQLLPSQQPQVQQPRQLQQQLQQLLPPQQQQPRQVQQLLPPQLQQQLQQLLPPQQQQPRQVQQQLLPPPQQPQVQQQLQVQQPRQVQQQPQQQLRLQQPRQVQQQPQQLLRLQQLRQVQQQLQLQLRQQQQQQVTTKTTTTTTTPVPTCSPSVCCSASSCTACVVSGTTYYCTWYGSGGTGYNFYSSASSCAASGSASNYCTYSPTCGSGAGSPGVGSGAGC</sequence>